<dbReference type="PROSITE" id="PS01124">
    <property type="entry name" value="HTH_ARAC_FAMILY_2"/>
    <property type="match status" value="1"/>
</dbReference>
<sequence>MREGSPAVFAATGDLGLRVRTGVAAAVLAGSAARRLARVEEQTAIRNPAPALRPYVGPYVGFDFRGFPAGVHCGPPSRALTMVISLSEPLEVASGVDDGSPVTRFGGVAGGLMCRSVAIHHDGRRRGVQVSLTPLGARAVYAVPAAALAHQLVPLDELLGALAAESADRLRAATTWPARFTVLDELLLRAVAGSADRDPAHRMRAEVTGAWRRLVAARGRVRIDTVAAELGWSRRHLTDRFRGELGLSPKTFARVLRFEHAHDLATVRDPLPWADLASLCGYADQAHLAREWREFTGRSPTAWRRGEVLLGAG</sequence>
<dbReference type="Pfam" id="PF12833">
    <property type="entry name" value="HTH_18"/>
    <property type="match status" value="1"/>
</dbReference>
<keyword evidence="3" id="KW-0804">Transcription</keyword>
<evidence type="ECO:0000256" key="2">
    <source>
        <dbReference type="ARBA" id="ARBA00023125"/>
    </source>
</evidence>
<keyword evidence="6" id="KW-1185">Reference proteome</keyword>
<evidence type="ECO:0000313" key="5">
    <source>
        <dbReference type="EMBL" id="GAA4985227.1"/>
    </source>
</evidence>
<dbReference type="Proteomes" id="UP001500466">
    <property type="component" value="Unassembled WGS sequence"/>
</dbReference>
<keyword evidence="1" id="KW-0805">Transcription regulation</keyword>
<evidence type="ECO:0000256" key="3">
    <source>
        <dbReference type="ARBA" id="ARBA00023163"/>
    </source>
</evidence>
<evidence type="ECO:0000313" key="6">
    <source>
        <dbReference type="Proteomes" id="UP001500466"/>
    </source>
</evidence>
<reference evidence="6" key="1">
    <citation type="journal article" date="2019" name="Int. J. Syst. Evol. Microbiol.">
        <title>The Global Catalogue of Microorganisms (GCM) 10K type strain sequencing project: providing services to taxonomists for standard genome sequencing and annotation.</title>
        <authorList>
            <consortium name="The Broad Institute Genomics Platform"/>
            <consortium name="The Broad Institute Genome Sequencing Center for Infectious Disease"/>
            <person name="Wu L."/>
            <person name="Ma J."/>
        </authorList>
    </citation>
    <scope>NUCLEOTIDE SEQUENCE [LARGE SCALE GENOMIC DNA]</scope>
    <source>
        <strain evidence="6">JCM 17986</strain>
    </source>
</reference>
<accession>A0ABP9I1K5</accession>
<gene>
    <name evidence="5" type="ORF">GCM10023205_64430</name>
</gene>
<comment type="caution">
    <text evidence="5">The sequence shown here is derived from an EMBL/GenBank/DDBJ whole genome shotgun (WGS) entry which is preliminary data.</text>
</comment>
<dbReference type="SMART" id="SM00342">
    <property type="entry name" value="HTH_ARAC"/>
    <property type="match status" value="1"/>
</dbReference>
<dbReference type="PANTHER" id="PTHR46796:SF15">
    <property type="entry name" value="BLL1074 PROTEIN"/>
    <property type="match status" value="1"/>
</dbReference>
<proteinExistence type="predicted"/>
<dbReference type="PANTHER" id="PTHR46796">
    <property type="entry name" value="HTH-TYPE TRANSCRIPTIONAL ACTIVATOR RHAS-RELATED"/>
    <property type="match status" value="1"/>
</dbReference>
<dbReference type="EMBL" id="BAABHS010000029">
    <property type="protein sequence ID" value="GAA4985227.1"/>
    <property type="molecule type" value="Genomic_DNA"/>
</dbReference>
<protein>
    <submittedName>
        <fullName evidence="5">AraC family transcriptional regulator</fullName>
    </submittedName>
</protein>
<dbReference type="InterPro" id="IPR050204">
    <property type="entry name" value="AraC_XylS_family_regulators"/>
</dbReference>
<dbReference type="InterPro" id="IPR009057">
    <property type="entry name" value="Homeodomain-like_sf"/>
</dbReference>
<feature type="domain" description="HTH araC/xylS-type" evidence="4">
    <location>
        <begin position="205"/>
        <end position="306"/>
    </location>
</feature>
<evidence type="ECO:0000256" key="1">
    <source>
        <dbReference type="ARBA" id="ARBA00023015"/>
    </source>
</evidence>
<dbReference type="Gene3D" id="1.10.10.60">
    <property type="entry name" value="Homeodomain-like"/>
    <property type="match status" value="1"/>
</dbReference>
<keyword evidence="2" id="KW-0238">DNA-binding</keyword>
<organism evidence="5 6">
    <name type="scientific">Yinghuangia aomiensis</name>
    <dbReference type="NCBI Taxonomy" id="676205"/>
    <lineage>
        <taxon>Bacteria</taxon>
        <taxon>Bacillati</taxon>
        <taxon>Actinomycetota</taxon>
        <taxon>Actinomycetes</taxon>
        <taxon>Kitasatosporales</taxon>
        <taxon>Streptomycetaceae</taxon>
        <taxon>Yinghuangia</taxon>
    </lineage>
</organism>
<dbReference type="InterPro" id="IPR018060">
    <property type="entry name" value="HTH_AraC"/>
</dbReference>
<evidence type="ECO:0000259" key="4">
    <source>
        <dbReference type="PROSITE" id="PS01124"/>
    </source>
</evidence>
<dbReference type="SUPFAM" id="SSF46689">
    <property type="entry name" value="Homeodomain-like"/>
    <property type="match status" value="1"/>
</dbReference>
<name>A0ABP9I1K5_9ACTN</name>